<dbReference type="Proteomes" id="UP000191518">
    <property type="component" value="Unassembled WGS sequence"/>
</dbReference>
<protein>
    <submittedName>
        <fullName evidence="2">Uncharacterized protein</fullName>
    </submittedName>
</protein>
<dbReference type="STRING" id="29845.A0A1V6S4M5"/>
<accession>A0A1V6S4M5</accession>
<feature type="region of interest" description="Disordered" evidence="1">
    <location>
        <begin position="55"/>
        <end position="99"/>
    </location>
</feature>
<keyword evidence="3" id="KW-1185">Reference proteome</keyword>
<reference evidence="3" key="1">
    <citation type="journal article" date="2017" name="Nat. Microbiol.">
        <title>Global analysis of biosynthetic gene clusters reveals vast potential of secondary metabolite production in Penicillium species.</title>
        <authorList>
            <person name="Nielsen J.C."/>
            <person name="Grijseels S."/>
            <person name="Prigent S."/>
            <person name="Ji B."/>
            <person name="Dainat J."/>
            <person name="Nielsen K.F."/>
            <person name="Frisvad J.C."/>
            <person name="Workman M."/>
            <person name="Nielsen J."/>
        </authorList>
    </citation>
    <scope>NUCLEOTIDE SEQUENCE [LARGE SCALE GENOMIC DNA]</scope>
    <source>
        <strain evidence="3">IBT 29486</strain>
    </source>
</reference>
<dbReference type="EMBL" id="MDYP01000009">
    <property type="protein sequence ID" value="OQE08694.1"/>
    <property type="molecule type" value="Genomic_DNA"/>
</dbReference>
<gene>
    <name evidence="2" type="ORF">PENVUL_c009G02935</name>
</gene>
<feature type="compositionally biased region" description="Low complexity" evidence="1">
    <location>
        <begin position="64"/>
        <end position="86"/>
    </location>
</feature>
<evidence type="ECO:0000256" key="1">
    <source>
        <dbReference type="SAM" id="MobiDB-lite"/>
    </source>
</evidence>
<dbReference type="AlphaFoldDB" id="A0A1V6S4M5"/>
<evidence type="ECO:0000313" key="2">
    <source>
        <dbReference type="EMBL" id="OQE08694.1"/>
    </source>
</evidence>
<organism evidence="2 3">
    <name type="scientific">Penicillium vulpinum</name>
    <dbReference type="NCBI Taxonomy" id="29845"/>
    <lineage>
        <taxon>Eukaryota</taxon>
        <taxon>Fungi</taxon>
        <taxon>Dikarya</taxon>
        <taxon>Ascomycota</taxon>
        <taxon>Pezizomycotina</taxon>
        <taxon>Eurotiomycetes</taxon>
        <taxon>Eurotiomycetidae</taxon>
        <taxon>Eurotiales</taxon>
        <taxon>Aspergillaceae</taxon>
        <taxon>Penicillium</taxon>
    </lineage>
</organism>
<proteinExistence type="predicted"/>
<evidence type="ECO:0000313" key="3">
    <source>
        <dbReference type="Proteomes" id="UP000191518"/>
    </source>
</evidence>
<sequence>MAAFCLVFKTTPSHFPSSSLLFLSCESTFFFSDLCKMDDLPPGSRLAVVRSQVAINSESDESGPTTPTNTDTANTDVANTDVANTDIANTDTEPFPEYDESERELLASSIAAEKHLEEAWFYALNKTAQQEIRILYVDPNIIPYFKSDPSQRSQAVLEQLRNILAEPQMRSKIREKFITIINATLQSNLVIFHQSPEFLAPKEIKHGKRHLDTILKHIEFMEDMLKEQLKTAQRVSYALEGISAEVSSAYERLRKMATVVVKNMKKPRQLEQRLLALYMDMYEEWIHTPFLRLRQRQLLDEEPPNFPRTKISRQVLIVWEIVNRCIEIYRTLTWITLEIKRKYFAPVMGYLCDSPDTWEKCWEQYQAIEKDQHNPVEQDLSQYATI</sequence>
<comment type="caution">
    <text evidence="2">The sequence shown here is derived from an EMBL/GenBank/DDBJ whole genome shotgun (WGS) entry which is preliminary data.</text>
</comment>
<name>A0A1V6S4M5_9EURO</name>